<sequence>MHVFLTGASGYIGSAVLRALIARGHTVTAVLRSGEKAARAREAGATAVVGDLADQELVARLAREADAVVHTASAEDVDPGFTATVLETLDGTEKPFVHTGGIFTFGASGDITEDTPIAPPALTAWRTANEAHVRASTVRTTVVAPGIVHGHGAGIPTMFVPDGDAPVRLVGDGTQRWTTVHVDDLAELYVLAVERGDQDGYLVAASGHNPTVRDLAQAGVEGQPGVEGQADARAAVVAESVDESRQRLGTDFADALLLDQAATGAHARGLGWQPSRPTLVEELRSGYRAD</sequence>
<organism evidence="2 3">
    <name type="scientific">Curtobacterium herbarum</name>
    <dbReference type="NCBI Taxonomy" id="150122"/>
    <lineage>
        <taxon>Bacteria</taxon>
        <taxon>Bacillati</taxon>
        <taxon>Actinomycetota</taxon>
        <taxon>Actinomycetes</taxon>
        <taxon>Micrococcales</taxon>
        <taxon>Microbacteriaceae</taxon>
        <taxon>Curtobacterium</taxon>
    </lineage>
</organism>
<accession>A0ABN1Z9J2</accession>
<keyword evidence="3" id="KW-1185">Reference proteome</keyword>
<proteinExistence type="predicted"/>
<comment type="caution">
    <text evidence="2">The sequence shown here is derived from an EMBL/GenBank/DDBJ whole genome shotgun (WGS) entry which is preliminary data.</text>
</comment>
<dbReference type="SUPFAM" id="SSF51735">
    <property type="entry name" value="NAD(P)-binding Rossmann-fold domains"/>
    <property type="match status" value="1"/>
</dbReference>
<reference evidence="2 3" key="1">
    <citation type="journal article" date="2019" name="Int. J. Syst. Evol. Microbiol.">
        <title>The Global Catalogue of Microorganisms (GCM) 10K type strain sequencing project: providing services to taxonomists for standard genome sequencing and annotation.</title>
        <authorList>
            <consortium name="The Broad Institute Genomics Platform"/>
            <consortium name="The Broad Institute Genome Sequencing Center for Infectious Disease"/>
            <person name="Wu L."/>
            <person name="Ma J."/>
        </authorList>
    </citation>
    <scope>NUCLEOTIDE SEQUENCE [LARGE SCALE GENOMIC DNA]</scope>
    <source>
        <strain evidence="2 3">JCM 12140</strain>
    </source>
</reference>
<dbReference type="InterPro" id="IPR001509">
    <property type="entry name" value="Epimerase_deHydtase"/>
</dbReference>
<protein>
    <submittedName>
        <fullName evidence="2">NAD-dependent epimerase/dehydratase family protein</fullName>
    </submittedName>
</protein>
<evidence type="ECO:0000313" key="2">
    <source>
        <dbReference type="EMBL" id="GAA1492235.1"/>
    </source>
</evidence>
<dbReference type="PANTHER" id="PTHR48079">
    <property type="entry name" value="PROTEIN YEEZ"/>
    <property type="match status" value="1"/>
</dbReference>
<dbReference type="Gene3D" id="3.40.50.720">
    <property type="entry name" value="NAD(P)-binding Rossmann-like Domain"/>
    <property type="match status" value="1"/>
</dbReference>
<dbReference type="Proteomes" id="UP001501742">
    <property type="component" value="Unassembled WGS sequence"/>
</dbReference>
<dbReference type="PANTHER" id="PTHR48079:SF6">
    <property type="entry name" value="NAD(P)-BINDING DOMAIN-CONTAINING PROTEIN-RELATED"/>
    <property type="match status" value="1"/>
</dbReference>
<evidence type="ECO:0000259" key="1">
    <source>
        <dbReference type="Pfam" id="PF01370"/>
    </source>
</evidence>
<dbReference type="EMBL" id="BAAAJX010000002">
    <property type="protein sequence ID" value="GAA1492235.1"/>
    <property type="molecule type" value="Genomic_DNA"/>
</dbReference>
<dbReference type="RefSeq" id="WP_204608716.1">
    <property type="nucleotide sequence ID" value="NZ_BAAAJX010000002.1"/>
</dbReference>
<feature type="domain" description="NAD-dependent epimerase/dehydratase" evidence="1">
    <location>
        <begin position="3"/>
        <end position="198"/>
    </location>
</feature>
<dbReference type="InterPro" id="IPR051783">
    <property type="entry name" value="NAD(P)-dependent_oxidoreduct"/>
</dbReference>
<evidence type="ECO:0000313" key="3">
    <source>
        <dbReference type="Proteomes" id="UP001501742"/>
    </source>
</evidence>
<gene>
    <name evidence="2" type="ORF">GCM10009627_05810</name>
</gene>
<dbReference type="Pfam" id="PF01370">
    <property type="entry name" value="Epimerase"/>
    <property type="match status" value="1"/>
</dbReference>
<name>A0ABN1Z9J2_9MICO</name>
<dbReference type="InterPro" id="IPR036291">
    <property type="entry name" value="NAD(P)-bd_dom_sf"/>
</dbReference>